<dbReference type="Pfam" id="PF03468">
    <property type="entry name" value="XS"/>
    <property type="match status" value="1"/>
</dbReference>
<feature type="domain" description="XS" evidence="5">
    <location>
        <begin position="301"/>
        <end position="412"/>
    </location>
</feature>
<name>A0A978VUE9_ZIZJJ</name>
<dbReference type="InterPro" id="IPR005381">
    <property type="entry name" value="Znf-XS_domain"/>
</dbReference>
<dbReference type="AlphaFoldDB" id="A0A978VUE9"/>
<evidence type="ECO:0000256" key="2">
    <source>
        <dbReference type="ARBA" id="ARBA00023158"/>
    </source>
</evidence>
<keyword evidence="2" id="KW-0943">RNA-mediated gene silencing</keyword>
<protein>
    <recommendedName>
        <fullName evidence="10">Factor of DNA methylation 4</fullName>
    </recommendedName>
</protein>
<evidence type="ECO:0000259" key="5">
    <source>
        <dbReference type="Pfam" id="PF03468"/>
    </source>
</evidence>
<evidence type="ECO:0000313" key="8">
    <source>
        <dbReference type="EMBL" id="KAH7542444.1"/>
    </source>
</evidence>
<dbReference type="Pfam" id="PF03469">
    <property type="entry name" value="XH"/>
    <property type="match status" value="1"/>
</dbReference>
<dbReference type="Pfam" id="PF03470">
    <property type="entry name" value="zf-XS"/>
    <property type="match status" value="1"/>
</dbReference>
<evidence type="ECO:0008006" key="10">
    <source>
        <dbReference type="Google" id="ProtNLM"/>
    </source>
</evidence>
<dbReference type="InterPro" id="IPR038588">
    <property type="entry name" value="XS_domain_sf"/>
</dbReference>
<dbReference type="EMBL" id="JAEACU010000002">
    <property type="protein sequence ID" value="KAH7542444.1"/>
    <property type="molecule type" value="Genomic_DNA"/>
</dbReference>
<sequence>MLYLVAMGLIGGIASGGEGARGGRDAFAQVVALLGSLMATMEWWLLGFQLSNVFYDMRLNLMFSRSMPDAKLDLRIKVNNKPSVKPPSSIVGLKPRFLFFFSFFCRAVVSQTHRQLTDPLLEEPVNPSLAACGFYSLSVSGFNSKTTVYSRNASINKFCCKSLAGMIIRYTMTHRSIKETKISKSDLEDCEYRCYEELKNGTFKVKASNSTYRCPFCPEKSKTNYFLKELLRHAARISRESKSSSLKEKARHFALERYIKRHLDLKDRSEPPPKIECHEHVRGRDRDRDCEHDRDREHDRDQLFVVPWMGILANIKTTLDDDRHVGESGSKLRNELMREGFNPVKVHPLWSWKGHSGFAIVEFNKDWAGFKNAMSFEKSFEVKHCGKRDYYVEKNRGEKLFGWVAREDDYKSMDIIGDHLRKKGDLKTVSDLEADDKRKNEKLVSNLTDTLGTKEQCLKEIASKFIETSVSLNKLVEQKDEMLKHYNEEIRKMQEEGRDHFEKILLQHNEATLHLEDQRKELEQQEKLLRQREAQNDSEIRRLSREKEMNARATLEQKKADEKMLKLAEEQKRQKEKLRKKIIRLEKQLDTKQALELEVERMRGALQVMKHMDEDMEIKKKMDEIEENLKEKIEELDGVEALNQALIVKERKTNDELQEARKELINKFNTHASQGLEELQTRNITIGIKRMGDLDIKPFHAASKIKYTSEEVEEKTLELCSIWEDNLRDPSWHPFKVIMDKDCNAKEIINEEDEKLKHLKDEFGDEVFNAVLTSLKELNEYNPSGRYPILDLWNFKEGRKASLKEGILFVLKQWKVYKRKRH</sequence>
<feature type="region of interest" description="Disordered" evidence="4">
    <location>
        <begin position="269"/>
        <end position="293"/>
    </location>
</feature>
<dbReference type="Proteomes" id="UP000813462">
    <property type="component" value="Unassembled WGS sequence"/>
</dbReference>
<dbReference type="Gene3D" id="3.30.70.2890">
    <property type="entry name" value="XS domain"/>
    <property type="match status" value="1"/>
</dbReference>
<evidence type="ECO:0000256" key="1">
    <source>
        <dbReference type="ARBA" id="ARBA00023054"/>
    </source>
</evidence>
<feature type="domain" description="Factor of DNA methylation 1-5/IDN2" evidence="6">
    <location>
        <begin position="689"/>
        <end position="820"/>
    </location>
</feature>
<dbReference type="InterPro" id="IPR045177">
    <property type="entry name" value="FDM1-5/IDN2"/>
</dbReference>
<dbReference type="CDD" id="cd12266">
    <property type="entry name" value="RRM_like_XS"/>
    <property type="match status" value="1"/>
</dbReference>
<feature type="domain" description="Zinc finger-XS" evidence="7">
    <location>
        <begin position="214"/>
        <end position="256"/>
    </location>
</feature>
<dbReference type="PANTHER" id="PTHR21596:SF23">
    <property type="entry name" value="FACTOR OF DNA METHYLATION 4"/>
    <property type="match status" value="1"/>
</dbReference>
<gene>
    <name evidence="8" type="ORF">FEM48_Zijuj02G0074300</name>
</gene>
<evidence type="ECO:0000256" key="3">
    <source>
        <dbReference type="SAM" id="Coils"/>
    </source>
</evidence>
<dbReference type="InterPro" id="IPR005380">
    <property type="entry name" value="XS_domain"/>
</dbReference>
<evidence type="ECO:0000259" key="7">
    <source>
        <dbReference type="Pfam" id="PF03470"/>
    </source>
</evidence>
<organism evidence="8 9">
    <name type="scientific">Ziziphus jujuba var. spinosa</name>
    <dbReference type="NCBI Taxonomy" id="714518"/>
    <lineage>
        <taxon>Eukaryota</taxon>
        <taxon>Viridiplantae</taxon>
        <taxon>Streptophyta</taxon>
        <taxon>Embryophyta</taxon>
        <taxon>Tracheophyta</taxon>
        <taxon>Spermatophyta</taxon>
        <taxon>Magnoliopsida</taxon>
        <taxon>eudicotyledons</taxon>
        <taxon>Gunneridae</taxon>
        <taxon>Pentapetalae</taxon>
        <taxon>rosids</taxon>
        <taxon>fabids</taxon>
        <taxon>Rosales</taxon>
        <taxon>Rhamnaceae</taxon>
        <taxon>Paliureae</taxon>
        <taxon>Ziziphus</taxon>
    </lineage>
</organism>
<dbReference type="InterPro" id="IPR005379">
    <property type="entry name" value="FDM1-5/IDN2_XH"/>
</dbReference>
<keyword evidence="1 3" id="KW-0175">Coiled coil</keyword>
<accession>A0A978VUE9</accession>
<comment type="caution">
    <text evidence="8">The sequence shown here is derived from an EMBL/GenBank/DDBJ whole genome shotgun (WGS) entry which is preliminary data.</text>
</comment>
<proteinExistence type="predicted"/>
<dbReference type="PANTHER" id="PTHR21596">
    <property type="entry name" value="RIBONUCLEASE P SUBUNIT P38"/>
    <property type="match status" value="1"/>
</dbReference>
<dbReference type="GO" id="GO:0080188">
    <property type="term" value="P:gene silencing by siRNA-directed DNA methylation"/>
    <property type="evidence" value="ECO:0007669"/>
    <property type="project" value="InterPro"/>
</dbReference>
<reference evidence="8" key="1">
    <citation type="journal article" date="2021" name="Front. Plant Sci.">
        <title>Chromosome-Scale Genome Assembly for Chinese Sour Jujube and Insights Into Its Genome Evolution and Domestication Signature.</title>
        <authorList>
            <person name="Shen L.-Y."/>
            <person name="Luo H."/>
            <person name="Wang X.-L."/>
            <person name="Wang X.-M."/>
            <person name="Qiu X.-J."/>
            <person name="Liu H."/>
            <person name="Zhou S.-S."/>
            <person name="Jia K.-H."/>
            <person name="Nie S."/>
            <person name="Bao Y.-T."/>
            <person name="Zhang R.-G."/>
            <person name="Yun Q.-Z."/>
            <person name="Chai Y.-H."/>
            <person name="Lu J.-Y."/>
            <person name="Li Y."/>
            <person name="Zhao S.-W."/>
            <person name="Mao J.-F."/>
            <person name="Jia S.-G."/>
            <person name="Mao Y.-M."/>
        </authorList>
    </citation>
    <scope>NUCLEOTIDE SEQUENCE</scope>
    <source>
        <strain evidence="8">AT0</strain>
        <tissue evidence="8">Leaf</tissue>
    </source>
</reference>
<evidence type="ECO:0000259" key="6">
    <source>
        <dbReference type="Pfam" id="PF03469"/>
    </source>
</evidence>
<feature type="coiled-coil region" evidence="3">
    <location>
        <begin position="476"/>
        <end position="674"/>
    </location>
</feature>
<evidence type="ECO:0000256" key="4">
    <source>
        <dbReference type="SAM" id="MobiDB-lite"/>
    </source>
</evidence>
<evidence type="ECO:0000313" key="9">
    <source>
        <dbReference type="Proteomes" id="UP000813462"/>
    </source>
</evidence>